<dbReference type="AlphaFoldDB" id="A0AA39KYP4"/>
<gene>
    <name evidence="9" type="ORF">PV327_007644</name>
</gene>
<comment type="function">
    <text evidence="6">Stores iron in a soluble, non-toxic, readily available form. Important for iron homeostasis. Iron is taken up in the ferrous form and deposited as ferric hydroxides after oxidation.</text>
</comment>
<evidence type="ECO:0000313" key="9">
    <source>
        <dbReference type="EMBL" id="KAK0178793.1"/>
    </source>
</evidence>
<comment type="similarity">
    <text evidence="1 6">Belongs to the ferritin family.</text>
</comment>
<keyword evidence="10" id="KW-1185">Reference proteome</keyword>
<reference evidence="9" key="1">
    <citation type="journal article" date="2023" name="bioRxiv">
        <title>Scaffold-level genome assemblies of two parasitoid biocontrol wasps reveal the parthenogenesis mechanism and an associated novel virus.</title>
        <authorList>
            <person name="Inwood S."/>
            <person name="Skelly J."/>
            <person name="Guhlin J."/>
            <person name="Harrop T."/>
            <person name="Goldson S."/>
            <person name="Dearden P."/>
        </authorList>
    </citation>
    <scope>NUCLEOTIDE SEQUENCE</scope>
    <source>
        <strain evidence="9">Lincoln</strain>
        <tissue evidence="9">Whole body</tissue>
    </source>
</reference>
<evidence type="ECO:0000256" key="1">
    <source>
        <dbReference type="ARBA" id="ARBA00007513"/>
    </source>
</evidence>
<evidence type="ECO:0000256" key="6">
    <source>
        <dbReference type="RuleBase" id="RU361145"/>
    </source>
</evidence>
<dbReference type="InterPro" id="IPR008331">
    <property type="entry name" value="Ferritin_DPS_dom"/>
</dbReference>
<evidence type="ECO:0000256" key="5">
    <source>
        <dbReference type="PIRSR" id="PIRSR601519-1"/>
    </source>
</evidence>
<dbReference type="PROSITE" id="PS50905">
    <property type="entry name" value="FERRITIN_LIKE"/>
    <property type="match status" value="1"/>
</dbReference>
<dbReference type="GO" id="GO:0005737">
    <property type="term" value="C:cytoplasm"/>
    <property type="evidence" value="ECO:0007669"/>
    <property type="project" value="TreeGrafter"/>
</dbReference>
<dbReference type="SUPFAM" id="SSF47240">
    <property type="entry name" value="Ferritin-like"/>
    <property type="match status" value="1"/>
</dbReference>
<dbReference type="EMBL" id="JAQQBR010000004">
    <property type="protein sequence ID" value="KAK0178793.1"/>
    <property type="molecule type" value="Genomic_DNA"/>
</dbReference>
<evidence type="ECO:0000256" key="7">
    <source>
        <dbReference type="SAM" id="SignalP"/>
    </source>
</evidence>
<dbReference type="GO" id="GO:0006826">
    <property type="term" value="P:iron ion transport"/>
    <property type="evidence" value="ECO:0007669"/>
    <property type="project" value="InterPro"/>
</dbReference>
<dbReference type="GO" id="GO:0006879">
    <property type="term" value="P:intracellular iron ion homeostasis"/>
    <property type="evidence" value="ECO:0007669"/>
    <property type="project" value="UniProtKB-KW"/>
</dbReference>
<dbReference type="GO" id="GO:0008198">
    <property type="term" value="F:ferrous iron binding"/>
    <property type="evidence" value="ECO:0007669"/>
    <property type="project" value="TreeGrafter"/>
</dbReference>
<dbReference type="Pfam" id="PF00210">
    <property type="entry name" value="Ferritin"/>
    <property type="match status" value="1"/>
</dbReference>
<protein>
    <recommendedName>
        <fullName evidence="6">Ferritin</fullName>
    </recommendedName>
</protein>
<evidence type="ECO:0000256" key="3">
    <source>
        <dbReference type="ARBA" id="ARBA00022723"/>
    </source>
</evidence>
<keyword evidence="7" id="KW-0732">Signal</keyword>
<feature type="chain" id="PRO_5041258450" description="Ferritin" evidence="7">
    <location>
        <begin position="21"/>
        <end position="224"/>
    </location>
</feature>
<name>A0AA39KYP4_MICHY</name>
<feature type="binding site" evidence="5">
    <location>
        <position position="150"/>
    </location>
    <ligand>
        <name>Fe cation</name>
        <dbReference type="ChEBI" id="CHEBI:24875"/>
        <label>1</label>
    </ligand>
</feature>
<dbReference type="PANTHER" id="PTHR11431:SF51">
    <property type="entry name" value="FERRITIN"/>
    <property type="match status" value="1"/>
</dbReference>
<dbReference type="PANTHER" id="PTHR11431">
    <property type="entry name" value="FERRITIN"/>
    <property type="match status" value="1"/>
</dbReference>
<dbReference type="GO" id="GO:0008199">
    <property type="term" value="F:ferric iron binding"/>
    <property type="evidence" value="ECO:0007669"/>
    <property type="project" value="InterPro"/>
</dbReference>
<comment type="caution">
    <text evidence="9">The sequence shown here is derived from an EMBL/GenBank/DDBJ whole genome shotgun (WGS) entry which is preliminary data.</text>
</comment>
<dbReference type="InterPro" id="IPR009078">
    <property type="entry name" value="Ferritin-like_SF"/>
</dbReference>
<dbReference type="InterPro" id="IPR009040">
    <property type="entry name" value="Ferritin-like_diiron"/>
</dbReference>
<evidence type="ECO:0000259" key="8">
    <source>
        <dbReference type="PROSITE" id="PS50905"/>
    </source>
</evidence>
<sequence length="224" mass="25228">MMMKLGVLLGILLVSSYATAEFCYNDVEAACGSSEADGVLLANCDAKYGGIDALVTDLQAYANALIETSFDYLLMTAHFGNFEAYRPGFHALYLSLSDKAWENGIKTIQFITKRGGKMNFNQPPRLKRNTKERHLELNELHSLAKALDTEKKLAEEALRIHTQAQHHTKQDSSVAHHIEEEFFKDQSERVRDLAGYTTILKSLLVDRDPSISLTLFDDYLKSVY</sequence>
<keyword evidence="3 5" id="KW-0479">Metal-binding</keyword>
<accession>A0AA39KYP4</accession>
<dbReference type="CDD" id="cd01056">
    <property type="entry name" value="Euk_Ferritin"/>
    <property type="match status" value="1"/>
</dbReference>
<keyword evidence="4 5" id="KW-0408">Iron</keyword>
<dbReference type="Gene3D" id="1.20.1260.10">
    <property type="match status" value="1"/>
</dbReference>
<evidence type="ECO:0000256" key="2">
    <source>
        <dbReference type="ARBA" id="ARBA00022434"/>
    </source>
</evidence>
<feature type="signal peptide" evidence="7">
    <location>
        <begin position="1"/>
        <end position="20"/>
    </location>
</feature>
<organism evidence="9 10">
    <name type="scientific">Microctonus hyperodae</name>
    <name type="common">Parasitoid wasp</name>
    <dbReference type="NCBI Taxonomy" id="165561"/>
    <lineage>
        <taxon>Eukaryota</taxon>
        <taxon>Metazoa</taxon>
        <taxon>Ecdysozoa</taxon>
        <taxon>Arthropoda</taxon>
        <taxon>Hexapoda</taxon>
        <taxon>Insecta</taxon>
        <taxon>Pterygota</taxon>
        <taxon>Neoptera</taxon>
        <taxon>Endopterygota</taxon>
        <taxon>Hymenoptera</taxon>
        <taxon>Apocrita</taxon>
        <taxon>Ichneumonoidea</taxon>
        <taxon>Braconidae</taxon>
        <taxon>Euphorinae</taxon>
        <taxon>Microctonus</taxon>
    </lineage>
</organism>
<feature type="domain" description="Ferritin-like diiron" evidence="8">
    <location>
        <begin position="48"/>
        <end position="204"/>
    </location>
</feature>
<feature type="binding site" evidence="5">
    <location>
        <position position="186"/>
    </location>
    <ligand>
        <name>Fe cation</name>
        <dbReference type="ChEBI" id="CHEBI:24875"/>
        <label>1</label>
    </ligand>
</feature>
<dbReference type="InterPro" id="IPR001519">
    <property type="entry name" value="Ferritin"/>
</dbReference>
<dbReference type="InterPro" id="IPR012347">
    <property type="entry name" value="Ferritin-like"/>
</dbReference>
<keyword evidence="2 6" id="KW-0409">Iron storage</keyword>
<dbReference type="Proteomes" id="UP001168972">
    <property type="component" value="Unassembled WGS sequence"/>
</dbReference>
<evidence type="ECO:0000313" key="10">
    <source>
        <dbReference type="Proteomes" id="UP001168972"/>
    </source>
</evidence>
<reference evidence="9" key="2">
    <citation type="submission" date="2023-03" db="EMBL/GenBank/DDBJ databases">
        <authorList>
            <person name="Inwood S.N."/>
            <person name="Skelly J.G."/>
            <person name="Guhlin J."/>
            <person name="Harrop T.W.R."/>
            <person name="Goldson S.G."/>
            <person name="Dearden P.K."/>
        </authorList>
    </citation>
    <scope>NUCLEOTIDE SEQUENCE</scope>
    <source>
        <strain evidence="9">Lincoln</strain>
        <tissue evidence="9">Whole body</tissue>
    </source>
</reference>
<evidence type="ECO:0000256" key="4">
    <source>
        <dbReference type="ARBA" id="ARBA00023004"/>
    </source>
</evidence>
<proteinExistence type="inferred from homology"/>